<evidence type="ECO:0000256" key="8">
    <source>
        <dbReference type="ARBA" id="ARBA00022801"/>
    </source>
</evidence>
<evidence type="ECO:0000256" key="13">
    <source>
        <dbReference type="ARBA" id="ARBA00048336"/>
    </source>
</evidence>
<evidence type="ECO:0000256" key="14">
    <source>
        <dbReference type="ARBA" id="ARBA00056926"/>
    </source>
</evidence>
<comment type="similarity">
    <text evidence="3 18">Belongs to the PP2C family.</text>
</comment>
<dbReference type="PANTHER" id="PTHR13832">
    <property type="entry name" value="PROTEIN PHOSPHATASE 2C"/>
    <property type="match status" value="1"/>
</dbReference>
<evidence type="ECO:0000256" key="17">
    <source>
        <dbReference type="ARBA" id="ARBA00078783"/>
    </source>
</evidence>
<evidence type="ECO:0000256" key="11">
    <source>
        <dbReference type="ARBA" id="ARBA00023211"/>
    </source>
</evidence>
<dbReference type="InterPro" id="IPR001932">
    <property type="entry name" value="PPM-type_phosphatase-like_dom"/>
</dbReference>
<proteinExistence type="inferred from homology"/>
<feature type="region of interest" description="Disordered" evidence="19">
    <location>
        <begin position="322"/>
        <end position="354"/>
    </location>
</feature>
<feature type="region of interest" description="Disordered" evidence="19">
    <location>
        <begin position="47"/>
        <end position="90"/>
    </location>
</feature>
<dbReference type="Pfam" id="PF00481">
    <property type="entry name" value="PP2C"/>
    <property type="match status" value="1"/>
</dbReference>
<dbReference type="Proteomes" id="UP001159641">
    <property type="component" value="Unassembled WGS sequence"/>
</dbReference>
<evidence type="ECO:0000256" key="10">
    <source>
        <dbReference type="ARBA" id="ARBA00022912"/>
    </source>
</evidence>
<dbReference type="GO" id="GO:0035556">
    <property type="term" value="P:intracellular signal transduction"/>
    <property type="evidence" value="ECO:0007669"/>
    <property type="project" value="UniProtKB-ARBA"/>
</dbReference>
<comment type="function">
    <text evidence="14">Dephosphorylates and concomitantly deactivates CaM-kinase II activated upon autophosphorylation, and CaM-kinases IV and I activated upon phosphorylation by CaM-kinase kinase. Promotes apoptosis.</text>
</comment>
<evidence type="ECO:0000256" key="15">
    <source>
        <dbReference type="ARBA" id="ARBA00062034"/>
    </source>
</evidence>
<dbReference type="GO" id="GO:0006915">
    <property type="term" value="P:apoptotic process"/>
    <property type="evidence" value="ECO:0007669"/>
    <property type="project" value="UniProtKB-KW"/>
</dbReference>
<evidence type="ECO:0000313" key="22">
    <source>
        <dbReference type="Proteomes" id="UP001159641"/>
    </source>
</evidence>
<evidence type="ECO:0000256" key="6">
    <source>
        <dbReference type="ARBA" id="ARBA00022703"/>
    </source>
</evidence>
<evidence type="ECO:0000256" key="12">
    <source>
        <dbReference type="ARBA" id="ARBA00047761"/>
    </source>
</evidence>
<keyword evidence="7" id="KW-0479">Metal-binding</keyword>
<evidence type="ECO:0000256" key="2">
    <source>
        <dbReference type="ARBA" id="ARBA00001946"/>
    </source>
</evidence>
<protein>
    <recommendedName>
        <fullName evidence="16">Protein phosphatase 1F</fullName>
        <ecNumber evidence="4">3.1.3.16</ecNumber>
    </recommendedName>
    <alternativeName>
        <fullName evidence="17">Ca(2+)/calmodulin-dependent protein kinase phosphatase</fullName>
    </alternativeName>
</protein>
<dbReference type="InterPro" id="IPR000222">
    <property type="entry name" value="PP2C_BS"/>
</dbReference>
<evidence type="ECO:0000256" key="4">
    <source>
        <dbReference type="ARBA" id="ARBA00013081"/>
    </source>
</evidence>
<comment type="catalytic activity">
    <reaction evidence="12">
        <text>O-phospho-L-seryl-[protein] + H2O = L-seryl-[protein] + phosphate</text>
        <dbReference type="Rhea" id="RHEA:20629"/>
        <dbReference type="Rhea" id="RHEA-COMP:9863"/>
        <dbReference type="Rhea" id="RHEA-COMP:11604"/>
        <dbReference type="ChEBI" id="CHEBI:15377"/>
        <dbReference type="ChEBI" id="CHEBI:29999"/>
        <dbReference type="ChEBI" id="CHEBI:43474"/>
        <dbReference type="ChEBI" id="CHEBI:83421"/>
        <dbReference type="EC" id="3.1.3.16"/>
    </reaction>
</comment>
<keyword evidence="11" id="KW-0464">Manganese</keyword>
<organism evidence="21 22">
    <name type="scientific">Eschrichtius robustus</name>
    <name type="common">California gray whale</name>
    <name type="synonym">Eschrichtius gibbosus</name>
    <dbReference type="NCBI Taxonomy" id="9764"/>
    <lineage>
        <taxon>Eukaryota</taxon>
        <taxon>Metazoa</taxon>
        <taxon>Chordata</taxon>
        <taxon>Craniata</taxon>
        <taxon>Vertebrata</taxon>
        <taxon>Euteleostomi</taxon>
        <taxon>Mammalia</taxon>
        <taxon>Eutheria</taxon>
        <taxon>Laurasiatheria</taxon>
        <taxon>Artiodactyla</taxon>
        <taxon>Whippomorpha</taxon>
        <taxon>Cetacea</taxon>
        <taxon>Mysticeti</taxon>
        <taxon>Eschrichtiidae</taxon>
        <taxon>Eschrichtius</taxon>
    </lineage>
</organism>
<sequence length="834" mass="90427">MAGISCSTVIPADEQCRGASFQELEDLASGHIWPDRWSRWQWGLAAQCPSHGPPQGPHAGVSPASLPQPLTSSLVRTPTPGPAPPHPPIPLPACWPPSFLTSSSVGPGRAQGYGPALAPPNPPRAASGPLWAEISPSRRHLGPQAHISWGRPQIQELVEKKMARKEVTLVPYLSWPQRRKAMSRLISWPFVLPGYAKTSLVGPGDAHLSSKGGAGPGHESSSPHPSGAVMPGHGAVGTGAQRRPGLDAAEGRGSQPPEKQTHRTGVQAQGTASQGWEARRRPLHPKKTPPPSARSKVKGLKGLNSVLYFRLWALPAVGPPVRPGRMKTNDPAASPRDALGMASETPQHNSQKAEENPSFLDVLLRDFPAPLGPESPLPWKVPGTMLSQEEVEGELAELAMGFLSSSPSEGPINGTAWMAVQLHEDQRPSCLSWVHVECERSAPPPLAACLAHEAVSQLLQTDLSEFRKLLEQEEEEAPVTRCCAQEALGGDGLQGPWERRGEWGAPKGLRWRFPNSPLSCPSVLDAVGLARSLFDRLWEVCSQWQKQVPVAARVPQRQWLVSVHAIRNARRRMEDRHVCLPAFNLLFGLSDSVDRAYFAVFDGHGGVDAARYASVHVHAVAAHRPELPTDPTGALRAAFRCTDEMFLWKARRERLQSGTTGVCALIAGNTLHVAWLGDSQVVLVQQGQVVKLMEPHRPERQDEKDRIEALGGFVSHMDCWRVNGTLAVSRAIGDVFQKPYVSGEADTASRELTGSEDYLLLACDGFFDVVPHQEVAGLVRSHLVGQQGSGLRVAKELVAAARERGSHDNITVMVVFLRDPRDLLEPETDAVPRS</sequence>
<dbReference type="CDD" id="cd00143">
    <property type="entry name" value="PP2Cc"/>
    <property type="match status" value="1"/>
</dbReference>
<evidence type="ECO:0000256" key="18">
    <source>
        <dbReference type="RuleBase" id="RU003465"/>
    </source>
</evidence>
<gene>
    <name evidence="21" type="ORF">J1605_015336</name>
</gene>
<dbReference type="GO" id="GO:0004722">
    <property type="term" value="F:protein serine/threonine phosphatase activity"/>
    <property type="evidence" value="ECO:0007669"/>
    <property type="project" value="UniProtKB-EC"/>
</dbReference>
<evidence type="ECO:0000256" key="19">
    <source>
        <dbReference type="SAM" id="MobiDB-lite"/>
    </source>
</evidence>
<dbReference type="AlphaFoldDB" id="A0AB34GA88"/>
<evidence type="ECO:0000256" key="16">
    <source>
        <dbReference type="ARBA" id="ARBA00070217"/>
    </source>
</evidence>
<evidence type="ECO:0000313" key="21">
    <source>
        <dbReference type="EMBL" id="KAJ8776747.1"/>
    </source>
</evidence>
<dbReference type="SUPFAM" id="SSF81606">
    <property type="entry name" value="PP2C-like"/>
    <property type="match status" value="1"/>
</dbReference>
<evidence type="ECO:0000256" key="3">
    <source>
        <dbReference type="ARBA" id="ARBA00006702"/>
    </source>
</evidence>
<feature type="compositionally biased region" description="Low complexity" evidence="19">
    <location>
        <begin position="217"/>
        <end position="228"/>
    </location>
</feature>
<dbReference type="EMBL" id="JAIQCJ010002358">
    <property type="protein sequence ID" value="KAJ8776747.1"/>
    <property type="molecule type" value="Genomic_DNA"/>
</dbReference>
<dbReference type="FunFam" id="3.60.40.10:FF:000032">
    <property type="entry name" value="Protein phosphatase, Mg2+/Mn2+-dependent, 1F"/>
    <property type="match status" value="1"/>
</dbReference>
<dbReference type="PANTHER" id="PTHR13832:SF233">
    <property type="entry name" value="PROTEIN PHOSPHATASE 1F"/>
    <property type="match status" value="1"/>
</dbReference>
<keyword evidence="5" id="KW-0597">Phosphoprotein</keyword>
<keyword evidence="10 18" id="KW-0904">Protein phosphatase</keyword>
<dbReference type="PROSITE" id="PS01032">
    <property type="entry name" value="PPM_1"/>
    <property type="match status" value="1"/>
</dbReference>
<dbReference type="PROSITE" id="PS51746">
    <property type="entry name" value="PPM_2"/>
    <property type="match status" value="1"/>
</dbReference>
<comment type="catalytic activity">
    <reaction evidence="13">
        <text>O-phospho-L-threonyl-[protein] + H2O = L-threonyl-[protein] + phosphate</text>
        <dbReference type="Rhea" id="RHEA:47004"/>
        <dbReference type="Rhea" id="RHEA-COMP:11060"/>
        <dbReference type="Rhea" id="RHEA-COMP:11605"/>
        <dbReference type="ChEBI" id="CHEBI:15377"/>
        <dbReference type="ChEBI" id="CHEBI:30013"/>
        <dbReference type="ChEBI" id="CHEBI:43474"/>
        <dbReference type="ChEBI" id="CHEBI:61977"/>
        <dbReference type="EC" id="3.1.3.16"/>
    </reaction>
</comment>
<evidence type="ECO:0000256" key="1">
    <source>
        <dbReference type="ARBA" id="ARBA00001936"/>
    </source>
</evidence>
<dbReference type="SMART" id="SM00332">
    <property type="entry name" value="PP2Cc"/>
    <property type="match status" value="1"/>
</dbReference>
<keyword evidence="6" id="KW-0053">Apoptosis</keyword>
<dbReference type="EC" id="3.1.3.16" evidence="4"/>
<feature type="compositionally biased region" description="Polar residues" evidence="19">
    <location>
        <begin position="263"/>
        <end position="274"/>
    </location>
</feature>
<evidence type="ECO:0000256" key="7">
    <source>
        <dbReference type="ARBA" id="ARBA00022723"/>
    </source>
</evidence>
<dbReference type="GO" id="GO:0005634">
    <property type="term" value="C:nucleus"/>
    <property type="evidence" value="ECO:0007669"/>
    <property type="project" value="TreeGrafter"/>
</dbReference>
<feature type="compositionally biased region" description="Pro residues" evidence="19">
    <location>
        <begin position="79"/>
        <end position="90"/>
    </location>
</feature>
<accession>A0AB34GA88</accession>
<feature type="region of interest" description="Disordered" evidence="19">
    <location>
        <begin position="201"/>
        <end position="298"/>
    </location>
</feature>
<keyword evidence="22" id="KW-1185">Reference proteome</keyword>
<comment type="subunit">
    <text evidence="15">Associates with FEM1B.</text>
</comment>
<keyword evidence="9" id="KW-0460">Magnesium</keyword>
<keyword evidence="8 18" id="KW-0378">Hydrolase</keyword>
<dbReference type="GO" id="GO:0046872">
    <property type="term" value="F:metal ion binding"/>
    <property type="evidence" value="ECO:0007669"/>
    <property type="project" value="UniProtKB-KW"/>
</dbReference>
<evidence type="ECO:0000259" key="20">
    <source>
        <dbReference type="PROSITE" id="PS51746"/>
    </source>
</evidence>
<dbReference type="InterPro" id="IPR036457">
    <property type="entry name" value="PPM-type-like_dom_sf"/>
</dbReference>
<evidence type="ECO:0000256" key="9">
    <source>
        <dbReference type="ARBA" id="ARBA00022842"/>
    </source>
</evidence>
<evidence type="ECO:0000256" key="5">
    <source>
        <dbReference type="ARBA" id="ARBA00022553"/>
    </source>
</evidence>
<name>A0AB34GA88_ESCRO</name>
<dbReference type="InterPro" id="IPR015655">
    <property type="entry name" value="PP2C"/>
</dbReference>
<comment type="cofactor">
    <cofactor evidence="1">
        <name>Mn(2+)</name>
        <dbReference type="ChEBI" id="CHEBI:29035"/>
    </cofactor>
</comment>
<reference evidence="21 22" key="1">
    <citation type="submission" date="2022-11" db="EMBL/GenBank/DDBJ databases">
        <title>Whole genome sequence of Eschrichtius robustus ER-17-0199.</title>
        <authorList>
            <person name="Bruniche-Olsen A."/>
            <person name="Black A.N."/>
            <person name="Fields C.J."/>
            <person name="Walden K."/>
            <person name="Dewoody J.A."/>
        </authorList>
    </citation>
    <scope>NUCLEOTIDE SEQUENCE [LARGE SCALE GENOMIC DNA]</scope>
    <source>
        <strain evidence="21">ER-17-0199</strain>
        <tissue evidence="21">Blubber</tissue>
    </source>
</reference>
<dbReference type="GO" id="GO:0005829">
    <property type="term" value="C:cytosol"/>
    <property type="evidence" value="ECO:0007669"/>
    <property type="project" value="TreeGrafter"/>
</dbReference>
<feature type="region of interest" description="Disordered" evidence="19">
    <location>
        <begin position="105"/>
        <end position="127"/>
    </location>
</feature>
<dbReference type="Gene3D" id="3.60.40.10">
    <property type="entry name" value="PPM-type phosphatase domain"/>
    <property type="match status" value="1"/>
</dbReference>
<comment type="cofactor">
    <cofactor evidence="2">
        <name>Mg(2+)</name>
        <dbReference type="ChEBI" id="CHEBI:18420"/>
    </cofactor>
</comment>
<dbReference type="SMART" id="SM00331">
    <property type="entry name" value="PP2C_SIG"/>
    <property type="match status" value="1"/>
</dbReference>
<feature type="domain" description="PPM-type phosphatase" evidence="20">
    <location>
        <begin position="560"/>
        <end position="817"/>
    </location>
</feature>
<comment type="caution">
    <text evidence="21">The sequence shown here is derived from an EMBL/GenBank/DDBJ whole genome shotgun (WGS) entry which is preliminary data.</text>
</comment>